<feature type="region of interest" description="Disordered" evidence="1">
    <location>
        <begin position="71"/>
        <end position="97"/>
    </location>
</feature>
<evidence type="ECO:0000313" key="3">
    <source>
        <dbReference type="Proteomes" id="UP000786693"/>
    </source>
</evidence>
<dbReference type="Proteomes" id="UP000786693">
    <property type="component" value="Unassembled WGS sequence"/>
</dbReference>
<proteinExistence type="predicted"/>
<evidence type="ECO:0008006" key="4">
    <source>
        <dbReference type="Google" id="ProtNLM"/>
    </source>
</evidence>
<organism evidence="2 3">
    <name type="scientific">Jannaschia pagri</name>
    <dbReference type="NCBI Taxonomy" id="2829797"/>
    <lineage>
        <taxon>Bacteria</taxon>
        <taxon>Pseudomonadati</taxon>
        <taxon>Pseudomonadota</taxon>
        <taxon>Alphaproteobacteria</taxon>
        <taxon>Rhodobacterales</taxon>
        <taxon>Roseobacteraceae</taxon>
        <taxon>Jannaschia</taxon>
    </lineage>
</organism>
<reference evidence="2 3" key="1">
    <citation type="submission" date="2021-05" db="EMBL/GenBank/DDBJ databases">
        <title>Bacteria Genome sequencing.</title>
        <authorList>
            <person name="Takabe Y."/>
            <person name="Nakajima Y."/>
            <person name="Suzuki S."/>
            <person name="Shiozaki T."/>
        </authorList>
    </citation>
    <scope>NUCLEOTIDE SEQUENCE [LARGE SCALE GENOMIC DNA]</scope>
    <source>
        <strain evidence="2 3">AI_62</strain>
    </source>
</reference>
<feature type="compositionally biased region" description="Basic and acidic residues" evidence="1">
    <location>
        <begin position="86"/>
        <end position="97"/>
    </location>
</feature>
<dbReference type="EMBL" id="BPFH01000001">
    <property type="protein sequence ID" value="GIT93777.1"/>
    <property type="molecule type" value="Genomic_DNA"/>
</dbReference>
<dbReference type="RefSeq" id="WP_220747289.1">
    <property type="nucleotide sequence ID" value="NZ_BPFH01000001.1"/>
</dbReference>
<protein>
    <recommendedName>
        <fullName evidence="4">Transcriptional regulator, AlpA family</fullName>
    </recommendedName>
</protein>
<accession>A0ABQ4NI63</accession>
<sequence length="97" mass="11078">MDHETDQTFSRHSSYGSKLWVATRLGRSVEWLRKRQSVLKDMAFPALDPATGLYLKADVQTWVENRRKVSPRPETVVTLAMPEQTGDAKGEPDYDNL</sequence>
<name>A0ABQ4NI63_9RHOB</name>
<evidence type="ECO:0000313" key="2">
    <source>
        <dbReference type="EMBL" id="GIT93777.1"/>
    </source>
</evidence>
<gene>
    <name evidence="2" type="ORF">JANAI62_04000</name>
</gene>
<comment type="caution">
    <text evidence="2">The sequence shown here is derived from an EMBL/GenBank/DDBJ whole genome shotgun (WGS) entry which is preliminary data.</text>
</comment>
<keyword evidence="3" id="KW-1185">Reference proteome</keyword>
<evidence type="ECO:0000256" key="1">
    <source>
        <dbReference type="SAM" id="MobiDB-lite"/>
    </source>
</evidence>